<evidence type="ECO:0000313" key="2">
    <source>
        <dbReference type="EMBL" id="GID66356.1"/>
    </source>
</evidence>
<dbReference type="EMBL" id="BOMH01000032">
    <property type="protein sequence ID" value="GID66356.1"/>
    <property type="molecule type" value="Genomic_DNA"/>
</dbReference>
<keyword evidence="3" id="KW-1185">Reference proteome</keyword>
<organism evidence="2 3">
    <name type="scientific">Actinoplanes cyaneus</name>
    <dbReference type="NCBI Taxonomy" id="52696"/>
    <lineage>
        <taxon>Bacteria</taxon>
        <taxon>Bacillati</taxon>
        <taxon>Actinomycetota</taxon>
        <taxon>Actinomycetes</taxon>
        <taxon>Micromonosporales</taxon>
        <taxon>Micromonosporaceae</taxon>
        <taxon>Actinoplanes</taxon>
    </lineage>
</organism>
<reference evidence="2" key="1">
    <citation type="submission" date="2021-01" db="EMBL/GenBank/DDBJ databases">
        <title>Whole genome shotgun sequence of Actinoplanes cyaneus NBRC 14990.</title>
        <authorList>
            <person name="Komaki H."/>
            <person name="Tamura T."/>
        </authorList>
    </citation>
    <scope>NUCLEOTIDE SEQUENCE</scope>
    <source>
        <strain evidence="2">NBRC 14990</strain>
    </source>
</reference>
<gene>
    <name evidence="2" type="ORF">Acy02nite_42370</name>
</gene>
<name>A0A919IKP8_9ACTN</name>
<proteinExistence type="predicted"/>
<feature type="region of interest" description="Disordered" evidence="1">
    <location>
        <begin position="1"/>
        <end position="28"/>
    </location>
</feature>
<sequence>MVPLRGSPDGGAGRARRGRENSRLTWPGAPAEPYRVVVTVTSRPTTRDDASCGVGHTPCCPLVPAYRKGWPNRPKGASITALRGLGSYDAFVVTDPAWLPGLQGTPELIDQLLTPADSPQPTDRKGRV</sequence>
<dbReference type="AlphaFoldDB" id="A0A919IKP8"/>
<evidence type="ECO:0000256" key="1">
    <source>
        <dbReference type="SAM" id="MobiDB-lite"/>
    </source>
</evidence>
<comment type="caution">
    <text evidence="2">The sequence shown here is derived from an EMBL/GenBank/DDBJ whole genome shotgun (WGS) entry which is preliminary data.</text>
</comment>
<accession>A0A919IKP8</accession>
<evidence type="ECO:0000313" key="3">
    <source>
        <dbReference type="Proteomes" id="UP000619479"/>
    </source>
</evidence>
<dbReference type="Proteomes" id="UP000619479">
    <property type="component" value="Unassembled WGS sequence"/>
</dbReference>
<protein>
    <submittedName>
        <fullName evidence="2">Uncharacterized protein</fullName>
    </submittedName>
</protein>